<evidence type="ECO:0000256" key="2">
    <source>
        <dbReference type="SAM" id="Phobius"/>
    </source>
</evidence>
<keyword evidence="5" id="KW-1185">Reference proteome</keyword>
<dbReference type="RefSeq" id="WP_092906241.1">
    <property type="nucleotide sequence ID" value="NZ_FOUZ01000002.1"/>
</dbReference>
<evidence type="ECO:0000313" key="5">
    <source>
        <dbReference type="Proteomes" id="UP000199149"/>
    </source>
</evidence>
<reference evidence="5" key="1">
    <citation type="submission" date="2016-10" db="EMBL/GenBank/DDBJ databases">
        <authorList>
            <person name="Varghese N."/>
            <person name="Submissions S."/>
        </authorList>
    </citation>
    <scope>NUCLEOTIDE SEQUENCE [LARGE SCALE GENOMIC DNA]</scope>
    <source>
        <strain evidence="5">XJ109</strain>
    </source>
</reference>
<dbReference type="AlphaFoldDB" id="A0A1I4TH10"/>
<evidence type="ECO:0000313" key="4">
    <source>
        <dbReference type="EMBL" id="SFM75923.1"/>
    </source>
</evidence>
<evidence type="ECO:0000256" key="1">
    <source>
        <dbReference type="SAM" id="Coils"/>
    </source>
</evidence>
<name>A0A1I4TH10_9FLAO</name>
<accession>A0A1I4TH10</accession>
<feature type="transmembrane region" description="Helical" evidence="2">
    <location>
        <begin position="7"/>
        <end position="27"/>
    </location>
</feature>
<feature type="domain" description="Mce/MlaD" evidence="3">
    <location>
        <begin position="37"/>
        <end position="111"/>
    </location>
</feature>
<dbReference type="STRING" id="684065.SAMN05421738_102199"/>
<dbReference type="OrthoDB" id="9769132at2"/>
<dbReference type="EMBL" id="FOUZ01000002">
    <property type="protein sequence ID" value="SFM75923.1"/>
    <property type="molecule type" value="Genomic_DNA"/>
</dbReference>
<proteinExistence type="predicted"/>
<dbReference type="InterPro" id="IPR052336">
    <property type="entry name" value="MlaD_Phospholipid_Transporter"/>
</dbReference>
<keyword evidence="2" id="KW-0812">Transmembrane</keyword>
<organism evidence="4 5">
    <name type="scientific">Algoriella xinjiangensis</name>
    <dbReference type="NCBI Taxonomy" id="684065"/>
    <lineage>
        <taxon>Bacteria</taxon>
        <taxon>Pseudomonadati</taxon>
        <taxon>Bacteroidota</taxon>
        <taxon>Flavobacteriia</taxon>
        <taxon>Flavobacteriales</taxon>
        <taxon>Weeksellaceae</taxon>
        <taxon>Algoriella</taxon>
    </lineage>
</organism>
<dbReference type="Proteomes" id="UP000199149">
    <property type="component" value="Unassembled WGS sequence"/>
</dbReference>
<gene>
    <name evidence="4" type="ORF">SAMN05421738_102199</name>
</gene>
<dbReference type="Pfam" id="PF02470">
    <property type="entry name" value="MlaD"/>
    <property type="match status" value="1"/>
</dbReference>
<dbReference type="PANTHER" id="PTHR33371">
    <property type="entry name" value="INTERMEMBRANE PHOSPHOLIPID TRANSPORT SYSTEM BINDING PROTEIN MLAD-RELATED"/>
    <property type="match status" value="1"/>
</dbReference>
<keyword evidence="2" id="KW-1133">Transmembrane helix</keyword>
<dbReference type="PANTHER" id="PTHR33371:SF4">
    <property type="entry name" value="INTERMEMBRANE PHOSPHOLIPID TRANSPORT SYSTEM BINDING PROTEIN MLAD"/>
    <property type="match status" value="1"/>
</dbReference>
<keyword evidence="2" id="KW-0472">Membrane</keyword>
<dbReference type="InterPro" id="IPR003399">
    <property type="entry name" value="Mce/MlaD"/>
</dbReference>
<feature type="coiled-coil region" evidence="1">
    <location>
        <begin position="248"/>
        <end position="306"/>
    </location>
</feature>
<protein>
    <submittedName>
        <fullName evidence="4">Phospholipid/cholesterol/gamma-HCH transport system substrate-binding protein</fullName>
    </submittedName>
</protein>
<evidence type="ECO:0000259" key="3">
    <source>
        <dbReference type="Pfam" id="PF02470"/>
    </source>
</evidence>
<sequence>MKLSKELKIGIITIITLIGFFMLFNFLKGQNIFSSGRLFTVKFENVNGLAPSKPVSINGLRVGQVKEIKIIETAKPIYFEVVLSVDKDIEFSKKTIAEIYEPGLMSGPEVRLLLDYGPDIAKDGDYLEGRIAGGMLDGFTKQLSPTQAKLDSVLLSFNQTLGSVNKVLDADTQQDIKAMLKNLNHTIDTFDQTAKSLTATSNSANNLIKTNEKTLNATLNNANATLASAKTTVDKFGKTADKLNALELDQVIKNFENASKNLNTLLEDMNNGKGSLGKLAKDDSIANELEATIKNMNSLVEDLKKNPSRYVNISVFGKKQPVQP</sequence>
<keyword evidence="1" id="KW-0175">Coiled coil</keyword>